<evidence type="ECO:0000313" key="5">
    <source>
        <dbReference type="Proteomes" id="UP001497623"/>
    </source>
</evidence>
<proteinExistence type="predicted"/>
<dbReference type="GO" id="GO:0001786">
    <property type="term" value="F:phosphatidylserine binding"/>
    <property type="evidence" value="ECO:0007669"/>
    <property type="project" value="TreeGrafter"/>
</dbReference>
<dbReference type="GO" id="GO:0005544">
    <property type="term" value="F:calcium-dependent phospholipid binding"/>
    <property type="evidence" value="ECO:0007669"/>
    <property type="project" value="TreeGrafter"/>
</dbReference>
<dbReference type="PROSITE" id="PS50004">
    <property type="entry name" value="C2"/>
    <property type="match status" value="2"/>
</dbReference>
<feature type="compositionally biased region" description="Polar residues" evidence="1">
    <location>
        <begin position="140"/>
        <end position="158"/>
    </location>
</feature>
<feature type="compositionally biased region" description="Low complexity" evidence="1">
    <location>
        <begin position="159"/>
        <end position="171"/>
    </location>
</feature>
<gene>
    <name evidence="4" type="ORF">MNOR_LOCUS31855</name>
</gene>
<evidence type="ECO:0000256" key="2">
    <source>
        <dbReference type="SAM" id="Phobius"/>
    </source>
</evidence>
<dbReference type="InterPro" id="IPR000008">
    <property type="entry name" value="C2_dom"/>
</dbReference>
<accession>A0AAV2S6B6</accession>
<feature type="domain" description="C2" evidence="3">
    <location>
        <begin position="177"/>
        <end position="312"/>
    </location>
</feature>
<protein>
    <recommendedName>
        <fullName evidence="3">C2 domain-containing protein</fullName>
    </recommendedName>
</protein>
<evidence type="ECO:0000259" key="3">
    <source>
        <dbReference type="PROSITE" id="PS50004"/>
    </source>
</evidence>
<keyword evidence="5" id="KW-1185">Reference proteome</keyword>
<dbReference type="GO" id="GO:0005886">
    <property type="term" value="C:plasma membrane"/>
    <property type="evidence" value="ECO:0007669"/>
    <property type="project" value="TreeGrafter"/>
</dbReference>
<name>A0AAV2S6B6_MEGNR</name>
<dbReference type="GO" id="GO:0005509">
    <property type="term" value="F:calcium ion binding"/>
    <property type="evidence" value="ECO:0007669"/>
    <property type="project" value="TreeGrafter"/>
</dbReference>
<feature type="region of interest" description="Disordered" evidence="1">
    <location>
        <begin position="435"/>
        <end position="459"/>
    </location>
</feature>
<dbReference type="EMBL" id="CAXKWB010041984">
    <property type="protein sequence ID" value="CAL4157298.1"/>
    <property type="molecule type" value="Genomic_DNA"/>
</dbReference>
<dbReference type="Gene3D" id="2.60.40.150">
    <property type="entry name" value="C2 domain"/>
    <property type="match status" value="2"/>
</dbReference>
<dbReference type="GO" id="GO:0000149">
    <property type="term" value="F:SNARE binding"/>
    <property type="evidence" value="ECO:0007669"/>
    <property type="project" value="TreeGrafter"/>
</dbReference>
<feature type="transmembrane region" description="Helical" evidence="2">
    <location>
        <begin position="12"/>
        <end position="44"/>
    </location>
</feature>
<dbReference type="AlphaFoldDB" id="A0AAV2S6B6"/>
<dbReference type="Pfam" id="PF00168">
    <property type="entry name" value="C2"/>
    <property type="match status" value="2"/>
</dbReference>
<dbReference type="GO" id="GO:0017156">
    <property type="term" value="P:calcium-ion regulated exocytosis"/>
    <property type="evidence" value="ECO:0007669"/>
    <property type="project" value="TreeGrafter"/>
</dbReference>
<keyword evidence="2" id="KW-0812">Transmembrane</keyword>
<keyword evidence="2" id="KW-0472">Membrane</keyword>
<organism evidence="4 5">
    <name type="scientific">Meganyctiphanes norvegica</name>
    <name type="common">Northern krill</name>
    <name type="synonym">Thysanopoda norvegica</name>
    <dbReference type="NCBI Taxonomy" id="48144"/>
    <lineage>
        <taxon>Eukaryota</taxon>
        <taxon>Metazoa</taxon>
        <taxon>Ecdysozoa</taxon>
        <taxon>Arthropoda</taxon>
        <taxon>Crustacea</taxon>
        <taxon>Multicrustacea</taxon>
        <taxon>Malacostraca</taxon>
        <taxon>Eumalacostraca</taxon>
        <taxon>Eucarida</taxon>
        <taxon>Euphausiacea</taxon>
        <taxon>Euphausiidae</taxon>
        <taxon>Meganyctiphanes</taxon>
    </lineage>
</organism>
<reference evidence="4 5" key="1">
    <citation type="submission" date="2024-05" db="EMBL/GenBank/DDBJ databases">
        <authorList>
            <person name="Wallberg A."/>
        </authorList>
    </citation>
    <scope>NUCLEOTIDE SEQUENCE [LARGE SCALE GENOMIC DNA]</scope>
</reference>
<dbReference type="InterPro" id="IPR035892">
    <property type="entry name" value="C2_domain_sf"/>
</dbReference>
<feature type="domain" description="C2" evidence="3">
    <location>
        <begin position="324"/>
        <end position="497"/>
    </location>
</feature>
<dbReference type="GO" id="GO:0070382">
    <property type="term" value="C:exocytic vesicle"/>
    <property type="evidence" value="ECO:0007669"/>
    <property type="project" value="TreeGrafter"/>
</dbReference>
<dbReference type="PANTHER" id="PTHR10024">
    <property type="entry name" value="SYNAPTOTAGMIN"/>
    <property type="match status" value="1"/>
</dbReference>
<evidence type="ECO:0000313" key="4">
    <source>
        <dbReference type="EMBL" id="CAL4157298.1"/>
    </source>
</evidence>
<dbReference type="Proteomes" id="UP001497623">
    <property type="component" value="Unassembled WGS sequence"/>
</dbReference>
<sequence>MPAFVLSEWGRLAVIASGVGVVITAAIIVVCLVGPGCWLNQFLLTDEERRRQRKARASIYAQDAPSLRLTSYEKQALAEDTLTPLHTGKGGGPPRYSGGSLTTLPIGSTGVPLHGGPPGSMPSSETNALLGPLASKRDSTYSSMSENSGRTSPTNSCRSSVGDSVGSAAGSPVGGEAAGQVSFGLQFVPTGEDRATGKLIITVLEAHGLSGREYLGGACDPYFKVVVWKERRSIRKVKSPPIHIFRTHTVRHTTEPTFNQSFVCEVNKSELKELVVKLVAMDTDKWTSATTIGEVTQPLRDIKNMATIDHRTTLNYFLEQPKLELGEVLFGLSYLPTAQRLSVSVIKASNLKYTAVTDDIAEFSPYIRVLLISGSGRVLKKKKTTWRAETNSPEYNETLIFDLPQTQVEHVTFILAMCTRQTSSISAHTSDASNNLYQQDSLPDPSLDSHHSDHQSSKKNDKYIGKVVLGCAVRGEEERKHWQSVLSTPRKVISQWHRLK</sequence>
<dbReference type="SUPFAM" id="SSF49562">
    <property type="entry name" value="C2 domain (Calcium/lipid-binding domain, CaLB)"/>
    <property type="match status" value="2"/>
</dbReference>
<evidence type="ECO:0000256" key="1">
    <source>
        <dbReference type="SAM" id="MobiDB-lite"/>
    </source>
</evidence>
<comment type="caution">
    <text evidence="4">The sequence shown here is derived from an EMBL/GenBank/DDBJ whole genome shotgun (WGS) entry which is preliminary data.</text>
</comment>
<keyword evidence="2" id="KW-1133">Transmembrane helix</keyword>
<dbReference type="SMART" id="SM00239">
    <property type="entry name" value="C2"/>
    <property type="match status" value="2"/>
</dbReference>
<dbReference type="CDD" id="cd00276">
    <property type="entry name" value="C2B_Synaptotagmin"/>
    <property type="match status" value="1"/>
</dbReference>
<dbReference type="GO" id="GO:0030276">
    <property type="term" value="F:clathrin binding"/>
    <property type="evidence" value="ECO:0007669"/>
    <property type="project" value="TreeGrafter"/>
</dbReference>
<feature type="region of interest" description="Disordered" evidence="1">
    <location>
        <begin position="80"/>
        <end position="173"/>
    </location>
</feature>
<feature type="compositionally biased region" description="Basic and acidic residues" evidence="1">
    <location>
        <begin position="447"/>
        <end position="459"/>
    </location>
</feature>